<dbReference type="SUPFAM" id="SSF88946">
    <property type="entry name" value="Sigma2 domain of RNA polymerase sigma factors"/>
    <property type="match status" value="1"/>
</dbReference>
<evidence type="ECO:0000256" key="5">
    <source>
        <dbReference type="ARBA" id="ARBA00023163"/>
    </source>
</evidence>
<dbReference type="Pfam" id="PF04545">
    <property type="entry name" value="Sigma70_r4"/>
    <property type="match status" value="1"/>
</dbReference>
<dbReference type="RefSeq" id="WP_231401933.1">
    <property type="nucleotide sequence ID" value="NZ_JADWYR010000001.1"/>
</dbReference>
<dbReference type="AlphaFoldDB" id="A0A931E4T2"/>
<keyword evidence="5" id="KW-0804">Transcription</keyword>
<evidence type="ECO:0000256" key="4">
    <source>
        <dbReference type="ARBA" id="ARBA00023125"/>
    </source>
</evidence>
<dbReference type="SUPFAM" id="SSF88659">
    <property type="entry name" value="Sigma3 and sigma4 domains of RNA polymerase sigma factors"/>
    <property type="match status" value="1"/>
</dbReference>
<evidence type="ECO:0000313" key="8">
    <source>
        <dbReference type="EMBL" id="MBG9374993.1"/>
    </source>
</evidence>
<comment type="caution">
    <text evidence="8">The sequence shown here is derived from an EMBL/GenBank/DDBJ whole genome shotgun (WGS) entry which is preliminary data.</text>
</comment>
<dbReference type="Proteomes" id="UP000628448">
    <property type="component" value="Unassembled WGS sequence"/>
</dbReference>
<dbReference type="InterPro" id="IPR007630">
    <property type="entry name" value="RNA_pol_sigma70_r4"/>
</dbReference>
<dbReference type="InterPro" id="IPR013324">
    <property type="entry name" value="RNA_pol_sigma_r3/r4-like"/>
</dbReference>
<evidence type="ECO:0000259" key="7">
    <source>
        <dbReference type="Pfam" id="PF04545"/>
    </source>
</evidence>
<dbReference type="GO" id="GO:0003677">
    <property type="term" value="F:DNA binding"/>
    <property type="evidence" value="ECO:0007669"/>
    <property type="project" value="UniProtKB-KW"/>
</dbReference>
<dbReference type="NCBIfam" id="TIGR02937">
    <property type="entry name" value="sigma70-ECF"/>
    <property type="match status" value="1"/>
</dbReference>
<protein>
    <submittedName>
        <fullName evidence="8">Sigma-70 family RNA polymerase sigma factor</fullName>
    </submittedName>
</protein>
<keyword evidence="9" id="KW-1185">Reference proteome</keyword>
<feature type="domain" description="RNA polymerase sigma-70 region 2" evidence="6">
    <location>
        <begin position="13"/>
        <end position="77"/>
    </location>
</feature>
<comment type="similarity">
    <text evidence="1">Belongs to the sigma-70 factor family. ECF subfamily.</text>
</comment>
<dbReference type="Pfam" id="PF04542">
    <property type="entry name" value="Sigma70_r2"/>
    <property type="match status" value="1"/>
</dbReference>
<keyword evidence="2" id="KW-0805">Transcription regulation</keyword>
<gene>
    <name evidence="8" type="ORF">I5907_02050</name>
</gene>
<keyword evidence="3" id="KW-0731">Sigma factor</keyword>
<dbReference type="InterPro" id="IPR039425">
    <property type="entry name" value="RNA_pol_sigma-70-like"/>
</dbReference>
<dbReference type="GO" id="GO:0016987">
    <property type="term" value="F:sigma factor activity"/>
    <property type="evidence" value="ECO:0007669"/>
    <property type="project" value="UniProtKB-KW"/>
</dbReference>
<evidence type="ECO:0000256" key="3">
    <source>
        <dbReference type="ARBA" id="ARBA00023082"/>
    </source>
</evidence>
<organism evidence="8 9">
    <name type="scientific">Panacibacter microcysteis</name>
    <dbReference type="NCBI Taxonomy" id="2793269"/>
    <lineage>
        <taxon>Bacteria</taxon>
        <taxon>Pseudomonadati</taxon>
        <taxon>Bacteroidota</taxon>
        <taxon>Chitinophagia</taxon>
        <taxon>Chitinophagales</taxon>
        <taxon>Chitinophagaceae</taxon>
        <taxon>Panacibacter</taxon>
    </lineage>
</organism>
<name>A0A931E4T2_9BACT</name>
<dbReference type="InterPro" id="IPR014284">
    <property type="entry name" value="RNA_pol_sigma-70_dom"/>
</dbReference>
<sequence length="183" mass="21500">MADKPKQNVVQAVKDYGRKLFGFIRGRVNTDEDAEDILQDVWYQFSNISATETIEQVSGWLFAVARNKITDRYRKKQPELIDDLGYEGEDGSFSFTDILLADDDNPETRHLKNIFWEELFAALDELPENQRNVFVQNELEDKTLQQIADELGENIKTIISRKRYAVQHLRKRLQHLYNDLINY</sequence>
<dbReference type="CDD" id="cd06171">
    <property type="entry name" value="Sigma70_r4"/>
    <property type="match status" value="1"/>
</dbReference>
<feature type="domain" description="RNA polymerase sigma-70 region 4" evidence="7">
    <location>
        <begin position="122"/>
        <end position="171"/>
    </location>
</feature>
<dbReference type="GO" id="GO:0006352">
    <property type="term" value="P:DNA-templated transcription initiation"/>
    <property type="evidence" value="ECO:0007669"/>
    <property type="project" value="InterPro"/>
</dbReference>
<dbReference type="PANTHER" id="PTHR43133:SF8">
    <property type="entry name" value="RNA POLYMERASE SIGMA FACTOR HI_1459-RELATED"/>
    <property type="match status" value="1"/>
</dbReference>
<dbReference type="EMBL" id="JADWYR010000001">
    <property type="protein sequence ID" value="MBG9374993.1"/>
    <property type="molecule type" value="Genomic_DNA"/>
</dbReference>
<dbReference type="InterPro" id="IPR013325">
    <property type="entry name" value="RNA_pol_sigma_r2"/>
</dbReference>
<accession>A0A931E4T2</accession>
<evidence type="ECO:0000256" key="2">
    <source>
        <dbReference type="ARBA" id="ARBA00023015"/>
    </source>
</evidence>
<evidence type="ECO:0000256" key="1">
    <source>
        <dbReference type="ARBA" id="ARBA00010641"/>
    </source>
</evidence>
<proteinExistence type="inferred from homology"/>
<dbReference type="InterPro" id="IPR036388">
    <property type="entry name" value="WH-like_DNA-bd_sf"/>
</dbReference>
<dbReference type="InterPro" id="IPR007627">
    <property type="entry name" value="RNA_pol_sigma70_r2"/>
</dbReference>
<dbReference type="PANTHER" id="PTHR43133">
    <property type="entry name" value="RNA POLYMERASE ECF-TYPE SIGMA FACTO"/>
    <property type="match status" value="1"/>
</dbReference>
<dbReference type="Gene3D" id="1.10.10.10">
    <property type="entry name" value="Winged helix-like DNA-binding domain superfamily/Winged helix DNA-binding domain"/>
    <property type="match status" value="1"/>
</dbReference>
<dbReference type="Gene3D" id="1.10.1740.10">
    <property type="match status" value="1"/>
</dbReference>
<evidence type="ECO:0000313" key="9">
    <source>
        <dbReference type="Proteomes" id="UP000628448"/>
    </source>
</evidence>
<evidence type="ECO:0000259" key="6">
    <source>
        <dbReference type="Pfam" id="PF04542"/>
    </source>
</evidence>
<keyword evidence="4" id="KW-0238">DNA-binding</keyword>
<reference evidence="8" key="1">
    <citation type="submission" date="2020-11" db="EMBL/GenBank/DDBJ databases">
        <title>Bacterial whole genome sequence for Panacibacter sp. DH6.</title>
        <authorList>
            <person name="Le V."/>
            <person name="Ko S."/>
            <person name="Ahn C.-Y."/>
            <person name="Oh H.-M."/>
        </authorList>
    </citation>
    <scope>NUCLEOTIDE SEQUENCE</scope>
    <source>
        <strain evidence="8">DH6</strain>
    </source>
</reference>